<dbReference type="InterPro" id="IPR014926">
    <property type="entry name" value="Phage_D3112_Orf24"/>
</dbReference>
<organism evidence="1 2">
    <name type="scientific">Burkholderia vietnamiensis (strain G4 / LMG 22486)</name>
    <name type="common">Burkholderia cepacia (strain R1808)</name>
    <dbReference type="NCBI Taxonomy" id="269482"/>
    <lineage>
        <taxon>Bacteria</taxon>
        <taxon>Pseudomonadati</taxon>
        <taxon>Pseudomonadota</taxon>
        <taxon>Betaproteobacteria</taxon>
        <taxon>Burkholderiales</taxon>
        <taxon>Burkholderiaceae</taxon>
        <taxon>Burkholderia</taxon>
        <taxon>Burkholderia cepacia complex</taxon>
    </lineage>
</organism>
<dbReference type="SUPFAM" id="SSF48295">
    <property type="entry name" value="TrpR-like"/>
    <property type="match status" value="1"/>
</dbReference>
<dbReference type="InterPro" id="IPR010921">
    <property type="entry name" value="Trp_repressor/repl_initiator"/>
</dbReference>
<evidence type="ECO:0000313" key="2">
    <source>
        <dbReference type="Proteomes" id="UP000002287"/>
    </source>
</evidence>
<dbReference type="GO" id="GO:0043565">
    <property type="term" value="F:sequence-specific DNA binding"/>
    <property type="evidence" value="ECO:0007669"/>
    <property type="project" value="InterPro"/>
</dbReference>
<name>A4JDC1_BURVG</name>
<dbReference type="EMBL" id="CP000614">
    <property type="protein sequence ID" value="ABO54274.1"/>
    <property type="molecule type" value="Genomic_DNA"/>
</dbReference>
<accession>A4JDC1</accession>
<gene>
    <name evidence="1" type="ordered locus">Bcep1808_1264</name>
</gene>
<dbReference type="Pfam" id="PF08822">
    <property type="entry name" value="DUF1804"/>
    <property type="match status" value="1"/>
</dbReference>
<sequence length="117" mass="13243">MSYPMSTRARLRTAIVERGLSMQEAARTVGVPYGTAVNWRRDASKSGDDWLVARKRKASLTPQNLFSRALAAYERTLDEIERDPNLSPIERAELLVALLRRLDGIRLPRHDGKVVAR</sequence>
<protein>
    <submittedName>
        <fullName evidence="1">Uncharacterized protein</fullName>
    </submittedName>
</protein>
<dbReference type="KEGG" id="bvi:Bcep1808_1264"/>
<proteinExistence type="predicted"/>
<reference evidence="2" key="1">
    <citation type="submission" date="2007-03" db="EMBL/GenBank/DDBJ databases">
        <title>Complete sequence of chromosome 1 of Burkholderia vietnamiensis G4.</title>
        <authorList>
            <consortium name="US DOE Joint Genome Institute"/>
            <person name="Copeland A."/>
            <person name="Lucas S."/>
            <person name="Lapidus A."/>
            <person name="Barry K."/>
            <person name="Detter J.C."/>
            <person name="Glavina del Rio T."/>
            <person name="Hammon N."/>
            <person name="Israni S."/>
            <person name="Dalin E."/>
            <person name="Tice H."/>
            <person name="Pitluck S."/>
            <person name="Chain P."/>
            <person name="Malfatti S."/>
            <person name="Shin M."/>
            <person name="Vergez L."/>
            <person name="Schmutz J."/>
            <person name="Larimer F."/>
            <person name="Land M."/>
            <person name="Hauser L."/>
            <person name="Kyrpides N."/>
            <person name="Tiedje J."/>
            <person name="Richardson P."/>
        </authorList>
    </citation>
    <scope>NUCLEOTIDE SEQUENCE [LARGE SCALE GENOMIC DNA]</scope>
    <source>
        <strain evidence="2">G4 / LMG 22486</strain>
    </source>
</reference>
<dbReference type="Proteomes" id="UP000002287">
    <property type="component" value="Chromosome 1"/>
</dbReference>
<dbReference type="AlphaFoldDB" id="A4JDC1"/>
<dbReference type="HOGENOM" id="CLU_2080401_0_0_4"/>
<evidence type="ECO:0000313" key="1">
    <source>
        <dbReference type="EMBL" id="ABO54274.1"/>
    </source>
</evidence>